<organism evidence="2 4">
    <name type="scientific">Trichuris suis</name>
    <name type="common">pig whipworm</name>
    <dbReference type="NCBI Taxonomy" id="68888"/>
    <lineage>
        <taxon>Eukaryota</taxon>
        <taxon>Metazoa</taxon>
        <taxon>Ecdysozoa</taxon>
        <taxon>Nematoda</taxon>
        <taxon>Enoplea</taxon>
        <taxon>Dorylaimia</taxon>
        <taxon>Trichinellida</taxon>
        <taxon>Trichuridae</taxon>
        <taxon>Trichuris</taxon>
    </lineage>
</organism>
<accession>A0A085MDA4</accession>
<evidence type="ECO:0000313" key="3">
    <source>
        <dbReference type="EMBL" id="KFD65452.1"/>
    </source>
</evidence>
<evidence type="ECO:0000313" key="4">
    <source>
        <dbReference type="Proteomes" id="UP000030764"/>
    </source>
</evidence>
<dbReference type="Proteomes" id="UP000030758">
    <property type="component" value="Unassembled WGS sequence"/>
</dbReference>
<feature type="non-terminal residue" evidence="2">
    <location>
        <position position="182"/>
    </location>
</feature>
<sequence length="182" mass="20035">MQTRAQLRKELLEKALAAAAASKHESKEDVVSLRSANASTSKELANCSHCCGSHRCNTCCPYEIVPTLLACTVALLSLLCAEIQSWNDGNERDRRGDRRPSPERLSSVGIAGYAGDRNRRRCTEFLLTQQENEETMLMSPVVSSSGSARSLLEQALPFLFLSLFIALMFYVNALSIGEQGFE</sequence>
<reference evidence="2 4" key="1">
    <citation type="journal article" date="2014" name="Nat. Genet.">
        <title>Genome and transcriptome of the porcine whipworm Trichuris suis.</title>
        <authorList>
            <person name="Jex A.R."/>
            <person name="Nejsum P."/>
            <person name="Schwarz E.M."/>
            <person name="Hu L."/>
            <person name="Young N.D."/>
            <person name="Hall R.S."/>
            <person name="Korhonen P.K."/>
            <person name="Liao S."/>
            <person name="Thamsborg S."/>
            <person name="Xia J."/>
            <person name="Xu P."/>
            <person name="Wang S."/>
            <person name="Scheerlinck J.P."/>
            <person name="Hofmann A."/>
            <person name="Sternberg P.W."/>
            <person name="Wang J."/>
            <person name="Gasser R.B."/>
        </authorList>
    </citation>
    <scope>NUCLEOTIDE SEQUENCE [LARGE SCALE GENOMIC DNA]</scope>
    <source>
        <strain evidence="3">DCEP-RM93F</strain>
        <strain evidence="2">DCEP-RM93M</strain>
    </source>
</reference>
<keyword evidence="1" id="KW-0812">Transmembrane</keyword>
<keyword evidence="1" id="KW-1133">Transmembrane helix</keyword>
<dbReference type="EMBL" id="KL363201">
    <property type="protein sequence ID" value="KFD55200.1"/>
    <property type="molecule type" value="Genomic_DNA"/>
</dbReference>
<evidence type="ECO:0000256" key="1">
    <source>
        <dbReference type="SAM" id="Phobius"/>
    </source>
</evidence>
<proteinExistence type="predicted"/>
<protein>
    <submittedName>
        <fullName evidence="2">Uncharacterized protein</fullName>
    </submittedName>
</protein>
<name>A0A085MDA4_9BILA</name>
<keyword evidence="4" id="KW-1185">Reference proteome</keyword>
<keyword evidence="1" id="KW-0472">Membrane</keyword>
<gene>
    <name evidence="2" type="ORF">M513_03841</name>
    <name evidence="3" type="ORF">M514_03841</name>
</gene>
<feature type="transmembrane region" description="Helical" evidence="1">
    <location>
        <begin position="155"/>
        <end position="176"/>
    </location>
</feature>
<dbReference type="Proteomes" id="UP000030764">
    <property type="component" value="Unassembled WGS sequence"/>
</dbReference>
<evidence type="ECO:0000313" key="2">
    <source>
        <dbReference type="EMBL" id="KFD55200.1"/>
    </source>
</evidence>
<dbReference type="EMBL" id="KL367538">
    <property type="protein sequence ID" value="KFD65452.1"/>
    <property type="molecule type" value="Genomic_DNA"/>
</dbReference>
<dbReference type="AlphaFoldDB" id="A0A085MDA4"/>